<organism evidence="2 3">
    <name type="scientific">Prorocentrum cordatum</name>
    <dbReference type="NCBI Taxonomy" id="2364126"/>
    <lineage>
        <taxon>Eukaryota</taxon>
        <taxon>Sar</taxon>
        <taxon>Alveolata</taxon>
        <taxon>Dinophyceae</taxon>
        <taxon>Prorocentrales</taxon>
        <taxon>Prorocentraceae</taxon>
        <taxon>Prorocentrum</taxon>
    </lineage>
</organism>
<comment type="caution">
    <text evidence="2">The sequence shown here is derived from an EMBL/GenBank/DDBJ whole genome shotgun (WGS) entry which is preliminary data.</text>
</comment>
<feature type="region of interest" description="Disordered" evidence="1">
    <location>
        <begin position="270"/>
        <end position="356"/>
    </location>
</feature>
<evidence type="ECO:0000313" key="3">
    <source>
        <dbReference type="Proteomes" id="UP001189429"/>
    </source>
</evidence>
<feature type="compositionally biased region" description="Low complexity" evidence="1">
    <location>
        <begin position="346"/>
        <end position="356"/>
    </location>
</feature>
<dbReference type="Proteomes" id="UP001189429">
    <property type="component" value="Unassembled WGS sequence"/>
</dbReference>
<evidence type="ECO:0008006" key="4">
    <source>
        <dbReference type="Google" id="ProtNLM"/>
    </source>
</evidence>
<name>A0ABN9UBV8_9DINO</name>
<dbReference type="EMBL" id="CAUYUJ010015675">
    <property type="protein sequence ID" value="CAK0856853.1"/>
    <property type="molecule type" value="Genomic_DNA"/>
</dbReference>
<gene>
    <name evidence="2" type="ORF">PCOR1329_LOCUS47122</name>
</gene>
<accession>A0ABN9UBV8</accession>
<feature type="region of interest" description="Disordered" evidence="1">
    <location>
        <begin position="1"/>
        <end position="24"/>
    </location>
</feature>
<evidence type="ECO:0000256" key="1">
    <source>
        <dbReference type="SAM" id="MobiDB-lite"/>
    </source>
</evidence>
<proteinExistence type="predicted"/>
<feature type="region of interest" description="Disordered" evidence="1">
    <location>
        <begin position="112"/>
        <end position="133"/>
    </location>
</feature>
<protein>
    <recommendedName>
        <fullName evidence="4">S1 motif domain-containing protein</fullName>
    </recommendedName>
</protein>
<evidence type="ECO:0000313" key="2">
    <source>
        <dbReference type="EMBL" id="CAK0856853.1"/>
    </source>
</evidence>
<sequence length="356" mass="38205">MMDDAGTCGRDENEVSPEVELDEESFSDQRLDDLAHGGLRRSQAQLIIPRTISEYFECCRYSRCHSEGLLLAASQPTGELVHARRLVPRALSEGLLAGRLIMMASSMRRGGAEGDADCVSRGSAEPAAPPPRFPAEDLEQDMLLEGRIVRIANIGLYIDVGATLLGLLRCLLLPRRRLQRACGLRRSCRTWSSSRLPTRGTSASACRRLGRTTKPSRTSPTWTACAASARGRGCRCPPTASRLPRAGATPTKVEGDDLDNAAWWILRRETKGPPRSRAQRLPPALAGDRGDGRAKTVAAAARGPEYGDPGREPRGFGRGAGGGPRATPPRRRCSGARGALGGARGARGTPTRRPLG</sequence>
<keyword evidence="3" id="KW-1185">Reference proteome</keyword>
<reference evidence="2" key="1">
    <citation type="submission" date="2023-10" db="EMBL/GenBank/DDBJ databases">
        <authorList>
            <person name="Chen Y."/>
            <person name="Shah S."/>
            <person name="Dougan E. K."/>
            <person name="Thang M."/>
            <person name="Chan C."/>
        </authorList>
    </citation>
    <scope>NUCLEOTIDE SEQUENCE [LARGE SCALE GENOMIC DNA]</scope>
</reference>
<feature type="compositionally biased region" description="Acidic residues" evidence="1">
    <location>
        <begin position="14"/>
        <end position="24"/>
    </location>
</feature>